<proteinExistence type="predicted"/>
<keyword evidence="3" id="KW-1185">Reference proteome</keyword>
<sequence length="95" mass="10230">MNKLSKFLPALALVLGAFAAVAFTSPQAPTGEYGLSGSVWYDVTGINPDEDTYVCNEDETRDCLFDQPFGMGTPISSEQDKVFVVQNASNLPIAH</sequence>
<reference evidence="2 3" key="1">
    <citation type="submission" date="2020-08" db="EMBL/GenBank/DDBJ databases">
        <title>Genomic Encyclopedia of Type Strains, Phase IV (KMG-IV): sequencing the most valuable type-strain genomes for metagenomic binning, comparative biology and taxonomic classification.</title>
        <authorList>
            <person name="Goeker M."/>
        </authorList>
    </citation>
    <scope>NUCLEOTIDE SEQUENCE [LARGE SCALE GENOMIC DNA]</scope>
    <source>
        <strain evidence="2 3">DSM 102044</strain>
    </source>
</reference>
<evidence type="ECO:0000313" key="3">
    <source>
        <dbReference type="Proteomes" id="UP000588604"/>
    </source>
</evidence>
<dbReference type="EMBL" id="JACIJO010000003">
    <property type="protein sequence ID" value="MBB6328271.1"/>
    <property type="molecule type" value="Genomic_DNA"/>
</dbReference>
<feature type="chain" id="PRO_5032336828" evidence="1">
    <location>
        <begin position="20"/>
        <end position="95"/>
    </location>
</feature>
<organism evidence="2 3">
    <name type="scientific">Algoriphagus iocasae</name>
    <dbReference type="NCBI Taxonomy" id="1836499"/>
    <lineage>
        <taxon>Bacteria</taxon>
        <taxon>Pseudomonadati</taxon>
        <taxon>Bacteroidota</taxon>
        <taxon>Cytophagia</taxon>
        <taxon>Cytophagales</taxon>
        <taxon>Cyclobacteriaceae</taxon>
        <taxon>Algoriphagus</taxon>
    </lineage>
</organism>
<gene>
    <name evidence="2" type="ORF">FHS59_003914</name>
</gene>
<accession>A0A841N274</accession>
<protein>
    <submittedName>
        <fullName evidence="2">Uncharacterized protein</fullName>
    </submittedName>
</protein>
<evidence type="ECO:0000313" key="2">
    <source>
        <dbReference type="EMBL" id="MBB6328271.1"/>
    </source>
</evidence>
<dbReference type="AlphaFoldDB" id="A0A841N274"/>
<feature type="signal peptide" evidence="1">
    <location>
        <begin position="1"/>
        <end position="19"/>
    </location>
</feature>
<keyword evidence="1" id="KW-0732">Signal</keyword>
<dbReference type="Proteomes" id="UP000588604">
    <property type="component" value="Unassembled WGS sequence"/>
</dbReference>
<evidence type="ECO:0000256" key="1">
    <source>
        <dbReference type="SAM" id="SignalP"/>
    </source>
</evidence>
<dbReference type="RefSeq" id="WP_184497090.1">
    <property type="nucleotide sequence ID" value="NZ_JACIJO010000003.1"/>
</dbReference>
<comment type="caution">
    <text evidence="2">The sequence shown here is derived from an EMBL/GenBank/DDBJ whole genome shotgun (WGS) entry which is preliminary data.</text>
</comment>
<name>A0A841N274_9BACT</name>